<keyword evidence="4" id="KW-1185">Reference proteome</keyword>
<dbReference type="PANTHER" id="PTHR22916:SF3">
    <property type="entry name" value="UDP-GLCNAC:BETAGAL BETA-1,3-N-ACETYLGLUCOSAMINYLTRANSFERASE-LIKE PROTEIN 1"/>
    <property type="match status" value="1"/>
</dbReference>
<dbReference type="InterPro" id="IPR029044">
    <property type="entry name" value="Nucleotide-diphossugar_trans"/>
</dbReference>
<comment type="function">
    <text evidence="1">Dolichyl-phosphate beta-glucosyltransferase involved in the glycosylation of glycoproteins through the synthesis of dolichyl beta-D-glucosyl phosphate which serves as a sugar donor for transfer of three glucose residues to the Man-9-GlcNAc-2-PP-dolichol precursor to N-glycans.</text>
</comment>
<dbReference type="Proteomes" id="UP000179807">
    <property type="component" value="Unassembled WGS sequence"/>
</dbReference>
<dbReference type="Pfam" id="PF00535">
    <property type="entry name" value="Glycos_transf_2"/>
    <property type="match status" value="1"/>
</dbReference>
<proteinExistence type="predicted"/>
<accession>A0A1J4KQ82</accession>
<gene>
    <name evidence="3" type="ORF">TRFO_18434</name>
</gene>
<protein>
    <recommendedName>
        <fullName evidence="2">Glycosyltransferase 2-like domain-containing protein</fullName>
    </recommendedName>
</protein>
<evidence type="ECO:0000313" key="4">
    <source>
        <dbReference type="Proteomes" id="UP000179807"/>
    </source>
</evidence>
<feature type="domain" description="Glycosyltransferase 2-like" evidence="2">
    <location>
        <begin position="56"/>
        <end position="179"/>
    </location>
</feature>
<reference evidence="3" key="1">
    <citation type="submission" date="2016-10" db="EMBL/GenBank/DDBJ databases">
        <authorList>
            <person name="Benchimol M."/>
            <person name="Almeida L.G."/>
            <person name="Vasconcelos A.T."/>
            <person name="Perreira-Neves A."/>
            <person name="Rosa I.A."/>
            <person name="Tasca T."/>
            <person name="Bogo M.R."/>
            <person name="de Souza W."/>
        </authorList>
    </citation>
    <scope>NUCLEOTIDE SEQUENCE [LARGE SCALE GENOMIC DNA]</scope>
    <source>
        <strain evidence="3">K</strain>
    </source>
</reference>
<dbReference type="EMBL" id="MLAK01000575">
    <property type="protein sequence ID" value="OHT11948.1"/>
    <property type="molecule type" value="Genomic_DNA"/>
</dbReference>
<dbReference type="SUPFAM" id="SSF53448">
    <property type="entry name" value="Nucleotide-diphospho-sugar transferases"/>
    <property type="match status" value="1"/>
</dbReference>
<dbReference type="AlphaFoldDB" id="A0A1J4KQ82"/>
<name>A0A1J4KQ82_9EUKA</name>
<evidence type="ECO:0000256" key="1">
    <source>
        <dbReference type="ARBA" id="ARBA00003301"/>
    </source>
</evidence>
<dbReference type="GeneID" id="94834884"/>
<comment type="caution">
    <text evidence="3">The sequence shown here is derived from an EMBL/GenBank/DDBJ whole genome shotgun (WGS) entry which is preliminary data.</text>
</comment>
<dbReference type="Gene3D" id="3.90.550.10">
    <property type="entry name" value="Spore Coat Polysaccharide Biosynthesis Protein SpsA, Chain A"/>
    <property type="match status" value="1"/>
</dbReference>
<dbReference type="InterPro" id="IPR001173">
    <property type="entry name" value="Glyco_trans_2-like"/>
</dbReference>
<dbReference type="OrthoDB" id="429263at2759"/>
<evidence type="ECO:0000259" key="2">
    <source>
        <dbReference type="Pfam" id="PF00535"/>
    </source>
</evidence>
<organism evidence="3 4">
    <name type="scientific">Tritrichomonas foetus</name>
    <dbReference type="NCBI Taxonomy" id="1144522"/>
    <lineage>
        <taxon>Eukaryota</taxon>
        <taxon>Metamonada</taxon>
        <taxon>Parabasalia</taxon>
        <taxon>Tritrichomonadida</taxon>
        <taxon>Tritrichomonadidae</taxon>
        <taxon>Tritrichomonas</taxon>
    </lineage>
</organism>
<sequence length="314" mass="36152">MIIKTSKASQFNIPKITNSLLSVLEEPLGDFPRIPTRSEFDPDIKIAKPNQKYLITIVFCIFNKHRFLPKVFESLLNESYFNRTEILFVDDFSSDNSPDLLKNFSSHYPNVNYVRNDKNRGILGTRIVGAFQSSGEYMMSFVPDDEIIEGAIEFIYKMAIKYNTDIITYERNIANFQRSIKIEGNTKTEEIIRLIQNNNTEIFDIFAKGQIYYGITTSMIRTSLIQASIMLIPKDIREGYYIAGEDLLLFGLVARYAKTLLWLKNTVYIYNCNAPQNHVAIKNPSKNSLGVMHNEMCQTLVNITKSEIDQSYYA</sequence>
<evidence type="ECO:0000313" key="3">
    <source>
        <dbReference type="EMBL" id="OHT11948.1"/>
    </source>
</evidence>
<dbReference type="PANTHER" id="PTHR22916">
    <property type="entry name" value="GLYCOSYLTRANSFERASE"/>
    <property type="match status" value="1"/>
</dbReference>
<dbReference type="RefSeq" id="XP_068365084.1">
    <property type="nucleotide sequence ID" value="XM_068500180.1"/>
</dbReference>
<dbReference type="VEuPathDB" id="TrichDB:TRFO_18434"/>
<dbReference type="GO" id="GO:0016758">
    <property type="term" value="F:hexosyltransferase activity"/>
    <property type="evidence" value="ECO:0007669"/>
    <property type="project" value="UniProtKB-ARBA"/>
</dbReference>